<dbReference type="InterPro" id="IPR037066">
    <property type="entry name" value="Plug_dom_sf"/>
</dbReference>
<dbReference type="Proteomes" id="UP000238534">
    <property type="component" value="Unassembled WGS sequence"/>
</dbReference>
<proteinExistence type="predicted"/>
<dbReference type="Proteomes" id="UP000238325">
    <property type="component" value="Unassembled WGS sequence"/>
</dbReference>
<protein>
    <recommendedName>
        <fullName evidence="5">TonB-dependent outer membrane receptor, SusC/RagA subfamily, signature region</fullName>
    </recommendedName>
</protein>
<dbReference type="RefSeq" id="WP_105680626.1">
    <property type="nucleotide sequence ID" value="NZ_JBBGZD010000001.1"/>
</dbReference>
<dbReference type="AlphaFoldDB" id="A0A2S9CZC5"/>
<reference evidence="3 4" key="1">
    <citation type="submission" date="2017-09" db="EMBL/GenBank/DDBJ databases">
        <title>Genomic, metabolic, and phenotypic characteristics of bacterial isolates from the natural microbiome of the model nematode Caenorhabditis elegans.</title>
        <authorList>
            <person name="Zimmermann J."/>
            <person name="Obeng N."/>
            <person name="Yang W."/>
            <person name="Obeng O."/>
            <person name="Kissoyan K."/>
            <person name="Pees B."/>
            <person name="Dirksen P."/>
            <person name="Hoppner M."/>
            <person name="Franke A."/>
            <person name="Rosenstiel P."/>
            <person name="Leippe M."/>
            <person name="Dierking K."/>
            <person name="Kaleta C."/>
            <person name="Schulenburg H."/>
        </authorList>
    </citation>
    <scope>NUCLEOTIDE SEQUENCE [LARGE SCALE GENOMIC DNA]</scope>
    <source>
        <strain evidence="1 4">MYb25</strain>
        <strain evidence="2 3">MYb44</strain>
    </source>
</reference>
<organism evidence="1 4">
    <name type="scientific">Chryseobacterium culicis</name>
    <dbReference type="NCBI Taxonomy" id="680127"/>
    <lineage>
        <taxon>Bacteria</taxon>
        <taxon>Pseudomonadati</taxon>
        <taxon>Bacteroidota</taxon>
        <taxon>Flavobacteriia</taxon>
        <taxon>Flavobacteriales</taxon>
        <taxon>Weeksellaceae</taxon>
        <taxon>Chryseobacterium group</taxon>
        <taxon>Chryseobacterium</taxon>
    </lineage>
</organism>
<evidence type="ECO:0008006" key="5">
    <source>
        <dbReference type="Google" id="ProtNLM"/>
    </source>
</evidence>
<keyword evidence="3" id="KW-1185">Reference proteome</keyword>
<name>A0A2S9CZC5_CHRCI</name>
<accession>A0A2S9CZC5</accession>
<dbReference type="EMBL" id="PCPH01000001">
    <property type="protein sequence ID" value="PRB91630.1"/>
    <property type="molecule type" value="Genomic_DNA"/>
</dbReference>
<gene>
    <name evidence="1" type="ORF">CQ022_06395</name>
    <name evidence="2" type="ORF">CQ033_00065</name>
</gene>
<evidence type="ECO:0000313" key="2">
    <source>
        <dbReference type="EMBL" id="PRB91630.1"/>
    </source>
</evidence>
<comment type="caution">
    <text evidence="1">The sequence shown here is derived from an EMBL/GenBank/DDBJ whole genome shotgun (WGS) entry which is preliminary data.</text>
</comment>
<evidence type="ECO:0000313" key="1">
    <source>
        <dbReference type="EMBL" id="PRB85877.1"/>
    </source>
</evidence>
<dbReference type="OrthoDB" id="7432683at2"/>
<evidence type="ECO:0000313" key="3">
    <source>
        <dbReference type="Proteomes" id="UP000238325"/>
    </source>
</evidence>
<dbReference type="Gene3D" id="2.170.130.10">
    <property type="entry name" value="TonB-dependent receptor, plug domain"/>
    <property type="match status" value="1"/>
</dbReference>
<sequence length="183" mass="19754">MKITIPKPCHENWNAMTPEEKGKFCAVCSKTVHDFTGFSDEELVARFNLEENICGRFREDQLGKNLNFSIAGTLTLGLLMAGSIVNTVHGQDTKSQTIKGEVAVSGVIGKPVVCEKPVRMGAPLSQPTAKPLIVINGKASSFEKMKALNPKDIKSFSTLSGEAAVDRYGKKAKDGVVLITTKN</sequence>
<evidence type="ECO:0000313" key="4">
    <source>
        <dbReference type="Proteomes" id="UP000238534"/>
    </source>
</evidence>
<dbReference type="EMBL" id="PCPP01000001">
    <property type="protein sequence ID" value="PRB85877.1"/>
    <property type="molecule type" value="Genomic_DNA"/>
</dbReference>